<reference evidence="2" key="1">
    <citation type="submission" date="2014-11" db="EMBL/GenBank/DDBJ databases">
        <authorList>
            <person name="Amaro Gonzalez C."/>
        </authorList>
    </citation>
    <scope>NUCLEOTIDE SEQUENCE</scope>
</reference>
<protein>
    <submittedName>
        <fullName evidence="2">Uncharacterized protein</fullName>
    </submittedName>
</protein>
<dbReference type="AlphaFoldDB" id="A0A0E9VR90"/>
<feature type="compositionally biased region" description="Polar residues" evidence="1">
    <location>
        <begin position="39"/>
        <end position="48"/>
    </location>
</feature>
<feature type="region of interest" description="Disordered" evidence="1">
    <location>
        <begin position="38"/>
        <end position="57"/>
    </location>
</feature>
<accession>A0A0E9VR90</accession>
<proteinExistence type="predicted"/>
<evidence type="ECO:0000313" key="2">
    <source>
        <dbReference type="EMBL" id="JAH80527.1"/>
    </source>
</evidence>
<organism evidence="2">
    <name type="scientific">Anguilla anguilla</name>
    <name type="common">European freshwater eel</name>
    <name type="synonym">Muraena anguilla</name>
    <dbReference type="NCBI Taxonomy" id="7936"/>
    <lineage>
        <taxon>Eukaryota</taxon>
        <taxon>Metazoa</taxon>
        <taxon>Chordata</taxon>
        <taxon>Craniata</taxon>
        <taxon>Vertebrata</taxon>
        <taxon>Euteleostomi</taxon>
        <taxon>Actinopterygii</taxon>
        <taxon>Neopterygii</taxon>
        <taxon>Teleostei</taxon>
        <taxon>Anguilliformes</taxon>
        <taxon>Anguillidae</taxon>
        <taxon>Anguilla</taxon>
    </lineage>
</organism>
<name>A0A0E9VR90_ANGAN</name>
<evidence type="ECO:0000256" key="1">
    <source>
        <dbReference type="SAM" id="MobiDB-lite"/>
    </source>
</evidence>
<reference evidence="2" key="2">
    <citation type="journal article" date="2015" name="Fish Shellfish Immunol.">
        <title>Early steps in the European eel (Anguilla anguilla)-Vibrio vulnificus interaction in the gills: Role of the RtxA13 toxin.</title>
        <authorList>
            <person name="Callol A."/>
            <person name="Pajuelo D."/>
            <person name="Ebbesson L."/>
            <person name="Teles M."/>
            <person name="MacKenzie S."/>
            <person name="Amaro C."/>
        </authorList>
    </citation>
    <scope>NUCLEOTIDE SEQUENCE</scope>
</reference>
<dbReference type="EMBL" id="GBXM01028050">
    <property type="protein sequence ID" value="JAH80527.1"/>
    <property type="molecule type" value="Transcribed_RNA"/>
</dbReference>
<sequence>MESRVKVPLVYPQASSSRIVVDPMVTMLRVMVTLDSGPQHHQYNTQTLDHLHPDNSA</sequence>